<dbReference type="PANTHER" id="PTHR35894">
    <property type="entry name" value="GENERAL SECRETION PATHWAY PROTEIN A-RELATED"/>
    <property type="match status" value="1"/>
</dbReference>
<organism evidence="2 3">
    <name type="scientific">Vibrio algarum</name>
    <dbReference type="NCBI Taxonomy" id="3020714"/>
    <lineage>
        <taxon>Bacteria</taxon>
        <taxon>Pseudomonadati</taxon>
        <taxon>Pseudomonadota</taxon>
        <taxon>Gammaproteobacteria</taxon>
        <taxon>Vibrionales</taxon>
        <taxon>Vibrionaceae</taxon>
        <taxon>Vibrio</taxon>
    </lineage>
</organism>
<dbReference type="InterPro" id="IPR003593">
    <property type="entry name" value="AAA+_ATPase"/>
</dbReference>
<proteinExistence type="predicted"/>
<dbReference type="Proteomes" id="UP001210678">
    <property type="component" value="Unassembled WGS sequence"/>
</dbReference>
<accession>A0ABT4YRR1</accession>
<dbReference type="NCBIfam" id="TIGR03015">
    <property type="entry name" value="pepcterm_ATPase"/>
    <property type="match status" value="1"/>
</dbReference>
<dbReference type="Pfam" id="PF13401">
    <property type="entry name" value="AAA_22"/>
    <property type="match status" value="1"/>
</dbReference>
<dbReference type="SUPFAM" id="SSF52540">
    <property type="entry name" value="P-loop containing nucleoside triphosphate hydrolases"/>
    <property type="match status" value="1"/>
</dbReference>
<gene>
    <name evidence="2" type="ORF">PGX00_08705</name>
</gene>
<comment type="caution">
    <text evidence="2">The sequence shown here is derived from an EMBL/GenBank/DDBJ whole genome shotgun (WGS) entry which is preliminary data.</text>
</comment>
<dbReference type="PANTHER" id="PTHR35894:SF1">
    <property type="entry name" value="PHOSPHORIBULOKINASE _ URIDINE KINASE FAMILY"/>
    <property type="match status" value="1"/>
</dbReference>
<dbReference type="InterPro" id="IPR052026">
    <property type="entry name" value="ExeA_AAA_ATPase_DNA-bind"/>
</dbReference>
<protein>
    <submittedName>
        <fullName evidence="2">XrtA-associated ATPase</fullName>
    </submittedName>
</protein>
<sequence>MYESHFGLSEKPFKLSPDPNFFFASAHHGKAISYLRYGLELGEGFIVITGPIGTGKTTIGRSLLASLNDSIVAAQIATTSLSPEELVKMVAAEFGLAVEGLSKADILIRLENFLGNLYLKKQRALLIIDEAQNLSSETIEELRMLSNFQVDDKPLIQSFLLGQEELKPIIELPQMEQFRQRIIASCHLKPFDHEETKNYILHRLKQAGWANNPQLKVSIFEPIAKFTQGIPRKINLFMDRLFLYAFMEDVITITTEHVEIIIKEMSTELSGSLQAPTVKEPALDVSLKSSRLETKDMSDAARHHKTLFDVTGILDDVIYRKTLTIRHLDQLIREKRKYLSNTSNDPLDRKLAESKLPENKFADGELVNKPWFKQLVKNNSEG</sequence>
<dbReference type="InterPro" id="IPR027417">
    <property type="entry name" value="P-loop_NTPase"/>
</dbReference>
<reference evidence="2 3" key="1">
    <citation type="submission" date="2023-01" db="EMBL/GenBank/DDBJ databases">
        <title>Vibrio sp. KJ40-1 sp.nov, isolated from marine algae.</title>
        <authorList>
            <person name="Butt M."/>
            <person name="Kim J.M.J."/>
            <person name="Jeon C.O.C."/>
        </authorList>
    </citation>
    <scope>NUCLEOTIDE SEQUENCE [LARGE SCALE GENOMIC DNA]</scope>
    <source>
        <strain evidence="2 3">KJ40-1</strain>
    </source>
</reference>
<dbReference type="InterPro" id="IPR049945">
    <property type="entry name" value="AAA_22"/>
</dbReference>
<dbReference type="EMBL" id="JAQLOI010000001">
    <property type="protein sequence ID" value="MDB1123734.1"/>
    <property type="molecule type" value="Genomic_DNA"/>
</dbReference>
<evidence type="ECO:0000313" key="3">
    <source>
        <dbReference type="Proteomes" id="UP001210678"/>
    </source>
</evidence>
<dbReference type="SMART" id="SM00382">
    <property type="entry name" value="AAA"/>
    <property type="match status" value="1"/>
</dbReference>
<dbReference type="RefSeq" id="WP_272135324.1">
    <property type="nucleotide sequence ID" value="NZ_JAQLOI010000001.1"/>
</dbReference>
<evidence type="ECO:0000313" key="2">
    <source>
        <dbReference type="EMBL" id="MDB1123734.1"/>
    </source>
</evidence>
<name>A0ABT4YRR1_9VIBR</name>
<feature type="domain" description="AAA+ ATPase" evidence="1">
    <location>
        <begin position="42"/>
        <end position="207"/>
    </location>
</feature>
<evidence type="ECO:0000259" key="1">
    <source>
        <dbReference type="SMART" id="SM00382"/>
    </source>
</evidence>
<dbReference type="InterPro" id="IPR017466">
    <property type="entry name" value="XrtA-assoc_ATPase-like"/>
</dbReference>
<keyword evidence="3" id="KW-1185">Reference proteome</keyword>
<dbReference type="Gene3D" id="3.40.50.300">
    <property type="entry name" value="P-loop containing nucleotide triphosphate hydrolases"/>
    <property type="match status" value="1"/>
</dbReference>